<evidence type="ECO:0000256" key="3">
    <source>
        <dbReference type="ARBA" id="ARBA00022723"/>
    </source>
</evidence>
<proteinExistence type="inferred from homology"/>
<dbReference type="AlphaFoldDB" id="A0A501PRB4"/>
<protein>
    <recommendedName>
        <fullName evidence="8">Holo-[acyl-carrier-protein] synthase</fullName>
        <shortName evidence="8">Holo-ACP synthase</shortName>
        <ecNumber evidence="8">2.7.8.7</ecNumber>
    </recommendedName>
    <alternativeName>
        <fullName evidence="8">4'-phosphopantetheinyl transferase AcpS</fullName>
    </alternativeName>
</protein>
<feature type="binding site" evidence="8">
    <location>
        <position position="9"/>
    </location>
    <ligand>
        <name>Mg(2+)</name>
        <dbReference type="ChEBI" id="CHEBI:18420"/>
    </ligand>
</feature>
<dbReference type="Proteomes" id="UP000319148">
    <property type="component" value="Unassembled WGS sequence"/>
</dbReference>
<dbReference type="NCBIfam" id="TIGR00556">
    <property type="entry name" value="pantethn_trn"/>
    <property type="match status" value="1"/>
</dbReference>
<keyword evidence="4 8" id="KW-0276">Fatty acid metabolism</keyword>
<dbReference type="Pfam" id="PF01648">
    <property type="entry name" value="ACPS"/>
    <property type="match status" value="1"/>
</dbReference>
<keyword evidence="8" id="KW-0963">Cytoplasm</keyword>
<comment type="function">
    <text evidence="8">Transfers the 4'-phosphopantetheine moiety from coenzyme A to a Ser of acyl-carrier-protein.</text>
</comment>
<dbReference type="GO" id="GO:0006633">
    <property type="term" value="P:fatty acid biosynthetic process"/>
    <property type="evidence" value="ECO:0007669"/>
    <property type="project" value="UniProtKB-UniRule"/>
</dbReference>
<sequence>MRVLGLGNDLVDIRRIENSLDKYGDRFIRRTFHEVEKERAEARPQTRASVYAKRFAAKEAFSKALGTGFLQDGVSWQDVWVENDDRGRPHIRLAGRAKEILEAMVPEGLTAQIDLTITDDYPWAQAIVLITAYYADR</sequence>
<dbReference type="GO" id="GO:0005737">
    <property type="term" value="C:cytoplasm"/>
    <property type="evidence" value="ECO:0007669"/>
    <property type="project" value="UniProtKB-SubCell"/>
</dbReference>
<dbReference type="InterPro" id="IPR002582">
    <property type="entry name" value="ACPS"/>
</dbReference>
<feature type="binding site" evidence="8">
    <location>
        <position position="59"/>
    </location>
    <ligand>
        <name>Mg(2+)</name>
        <dbReference type="ChEBI" id="CHEBI:18420"/>
    </ligand>
</feature>
<evidence type="ECO:0000313" key="11">
    <source>
        <dbReference type="Proteomes" id="UP000319148"/>
    </source>
</evidence>
<evidence type="ECO:0000256" key="8">
    <source>
        <dbReference type="HAMAP-Rule" id="MF_00101"/>
    </source>
</evidence>
<dbReference type="InterPro" id="IPR008278">
    <property type="entry name" value="4-PPantetheinyl_Trfase_dom"/>
</dbReference>
<dbReference type="SUPFAM" id="SSF56214">
    <property type="entry name" value="4'-phosphopantetheinyl transferase"/>
    <property type="match status" value="1"/>
</dbReference>
<evidence type="ECO:0000256" key="2">
    <source>
        <dbReference type="ARBA" id="ARBA00022679"/>
    </source>
</evidence>
<dbReference type="EMBL" id="VFIY01000004">
    <property type="protein sequence ID" value="TPD62622.1"/>
    <property type="molecule type" value="Genomic_DNA"/>
</dbReference>
<reference evidence="11" key="1">
    <citation type="submission" date="2019-06" db="EMBL/GenBank/DDBJ databases">
        <title>The complete genome of Emcibacter congregatus ZYLT.</title>
        <authorList>
            <person name="Zhao Z."/>
        </authorList>
    </citation>
    <scope>NUCLEOTIDE SEQUENCE [LARGE SCALE GENOMIC DNA]</scope>
    <source>
        <strain evidence="11">MCCC 1A06723</strain>
    </source>
</reference>
<organism evidence="10 11">
    <name type="scientific">Emcibacter nanhaiensis</name>
    <dbReference type="NCBI Taxonomy" id="1505037"/>
    <lineage>
        <taxon>Bacteria</taxon>
        <taxon>Pseudomonadati</taxon>
        <taxon>Pseudomonadota</taxon>
        <taxon>Alphaproteobacteria</taxon>
        <taxon>Emcibacterales</taxon>
        <taxon>Emcibacteraceae</taxon>
        <taxon>Emcibacter</taxon>
    </lineage>
</organism>
<evidence type="ECO:0000259" key="9">
    <source>
        <dbReference type="Pfam" id="PF01648"/>
    </source>
</evidence>
<keyword evidence="3 8" id="KW-0479">Metal-binding</keyword>
<dbReference type="NCBIfam" id="TIGR00516">
    <property type="entry name" value="acpS"/>
    <property type="match status" value="1"/>
</dbReference>
<comment type="subcellular location">
    <subcellularLocation>
        <location evidence="8">Cytoplasm</location>
    </subcellularLocation>
</comment>
<comment type="cofactor">
    <cofactor evidence="8">
        <name>Mg(2+)</name>
        <dbReference type="ChEBI" id="CHEBI:18420"/>
    </cofactor>
</comment>
<keyword evidence="6 8" id="KW-0443">Lipid metabolism</keyword>
<gene>
    <name evidence="8" type="primary">acpS</name>
    <name evidence="10" type="ORF">FIV46_00635</name>
</gene>
<dbReference type="Gene3D" id="3.90.470.20">
    <property type="entry name" value="4'-phosphopantetheinyl transferase domain"/>
    <property type="match status" value="1"/>
</dbReference>
<dbReference type="RefSeq" id="WP_139937872.1">
    <property type="nucleotide sequence ID" value="NZ_JBHSYP010000022.1"/>
</dbReference>
<evidence type="ECO:0000256" key="6">
    <source>
        <dbReference type="ARBA" id="ARBA00023098"/>
    </source>
</evidence>
<comment type="caution">
    <text evidence="10">The sequence shown here is derived from an EMBL/GenBank/DDBJ whole genome shotgun (WGS) entry which is preliminary data.</text>
</comment>
<dbReference type="InterPro" id="IPR037143">
    <property type="entry name" value="4-PPantetheinyl_Trfase_dom_sf"/>
</dbReference>
<name>A0A501PRB4_9PROT</name>
<dbReference type="InterPro" id="IPR004568">
    <property type="entry name" value="Ppantetheine-prot_Trfase_dom"/>
</dbReference>
<evidence type="ECO:0000256" key="5">
    <source>
        <dbReference type="ARBA" id="ARBA00022842"/>
    </source>
</evidence>
<dbReference type="HAMAP" id="MF_00101">
    <property type="entry name" value="AcpS"/>
    <property type="match status" value="1"/>
</dbReference>
<comment type="similarity">
    <text evidence="8">Belongs to the P-Pant transferase superfamily. AcpS family.</text>
</comment>
<evidence type="ECO:0000256" key="1">
    <source>
        <dbReference type="ARBA" id="ARBA00022516"/>
    </source>
</evidence>
<keyword evidence="5 8" id="KW-0460">Magnesium</keyword>
<keyword evidence="1 8" id="KW-0444">Lipid biosynthesis</keyword>
<feature type="domain" description="4'-phosphopantetheinyl transferase" evidence="9">
    <location>
        <begin position="5"/>
        <end position="101"/>
    </location>
</feature>
<keyword evidence="7 8" id="KW-0275">Fatty acid biosynthesis</keyword>
<accession>A0A501PRB4</accession>
<dbReference type="GO" id="GO:0008897">
    <property type="term" value="F:holo-[acyl-carrier-protein] synthase activity"/>
    <property type="evidence" value="ECO:0007669"/>
    <property type="project" value="UniProtKB-UniRule"/>
</dbReference>
<evidence type="ECO:0000256" key="4">
    <source>
        <dbReference type="ARBA" id="ARBA00022832"/>
    </source>
</evidence>
<evidence type="ECO:0000313" key="10">
    <source>
        <dbReference type="EMBL" id="TPD62622.1"/>
    </source>
</evidence>
<dbReference type="EC" id="2.7.8.7" evidence="8"/>
<evidence type="ECO:0000256" key="7">
    <source>
        <dbReference type="ARBA" id="ARBA00023160"/>
    </source>
</evidence>
<dbReference type="OrthoDB" id="517356at2"/>
<keyword evidence="11" id="KW-1185">Reference proteome</keyword>
<comment type="catalytic activity">
    <reaction evidence="8">
        <text>apo-[ACP] + CoA = holo-[ACP] + adenosine 3',5'-bisphosphate + H(+)</text>
        <dbReference type="Rhea" id="RHEA:12068"/>
        <dbReference type="Rhea" id="RHEA-COMP:9685"/>
        <dbReference type="Rhea" id="RHEA-COMP:9690"/>
        <dbReference type="ChEBI" id="CHEBI:15378"/>
        <dbReference type="ChEBI" id="CHEBI:29999"/>
        <dbReference type="ChEBI" id="CHEBI:57287"/>
        <dbReference type="ChEBI" id="CHEBI:58343"/>
        <dbReference type="ChEBI" id="CHEBI:64479"/>
        <dbReference type="EC" id="2.7.8.7"/>
    </reaction>
</comment>
<dbReference type="GO" id="GO:0000287">
    <property type="term" value="F:magnesium ion binding"/>
    <property type="evidence" value="ECO:0007669"/>
    <property type="project" value="UniProtKB-UniRule"/>
</dbReference>
<keyword evidence="2 8" id="KW-0808">Transferase</keyword>